<dbReference type="PANTHER" id="PTHR30069">
    <property type="entry name" value="TONB-DEPENDENT OUTER MEMBRANE RECEPTOR"/>
    <property type="match status" value="1"/>
</dbReference>
<evidence type="ECO:0000256" key="10">
    <source>
        <dbReference type="ARBA" id="ARBA00023237"/>
    </source>
</evidence>
<dbReference type="InterPro" id="IPR039426">
    <property type="entry name" value="TonB-dep_rcpt-like"/>
</dbReference>
<dbReference type="GO" id="GO:0009279">
    <property type="term" value="C:cell outer membrane"/>
    <property type="evidence" value="ECO:0007669"/>
    <property type="project" value="UniProtKB-SubCell"/>
</dbReference>
<keyword evidence="17" id="KW-1185">Reference proteome</keyword>
<dbReference type="InterPro" id="IPR012910">
    <property type="entry name" value="Plug_dom"/>
</dbReference>
<feature type="domain" description="TonB-dependent receptor-like beta-barrel" evidence="14">
    <location>
        <begin position="205"/>
        <end position="746"/>
    </location>
</feature>
<comment type="similarity">
    <text evidence="2">Belongs to the TonB-dependent receptor family. Hemoglobin/haptoglobin binding protein subfamily.</text>
</comment>
<comment type="subcellular location">
    <subcellularLocation>
        <location evidence="1 11">Cell outer membrane</location>
        <topology evidence="1 11">Multi-pass membrane protein</topology>
    </subcellularLocation>
</comment>
<organism evidence="16 17">
    <name type="scientific">Rouxiella badensis</name>
    <dbReference type="NCBI Taxonomy" id="1646377"/>
    <lineage>
        <taxon>Bacteria</taxon>
        <taxon>Pseudomonadati</taxon>
        <taxon>Pseudomonadota</taxon>
        <taxon>Gammaproteobacteria</taxon>
        <taxon>Enterobacterales</taxon>
        <taxon>Yersiniaceae</taxon>
        <taxon>Rouxiella</taxon>
    </lineage>
</organism>
<dbReference type="InterPro" id="IPR000531">
    <property type="entry name" value="Beta-barrel_TonB"/>
</dbReference>
<dbReference type="GO" id="GO:0015344">
    <property type="term" value="F:siderophore uptake transmembrane transporter activity"/>
    <property type="evidence" value="ECO:0007669"/>
    <property type="project" value="TreeGrafter"/>
</dbReference>
<dbReference type="Gene3D" id="2.170.130.10">
    <property type="entry name" value="TonB-dependent receptor, plug domain"/>
    <property type="match status" value="1"/>
</dbReference>
<accession>A0A1X0WL10</accession>
<evidence type="ECO:0000256" key="4">
    <source>
        <dbReference type="ARBA" id="ARBA00022452"/>
    </source>
</evidence>
<keyword evidence="4 11" id="KW-1134">Transmembrane beta strand</keyword>
<name>A0A1X0WL10_9GAMM</name>
<dbReference type="CDD" id="cd01347">
    <property type="entry name" value="ligand_gated_channel"/>
    <property type="match status" value="1"/>
</dbReference>
<keyword evidence="3 11" id="KW-0813">Transport</keyword>
<dbReference type="InterPro" id="IPR036942">
    <property type="entry name" value="Beta-barrel_TonB_sf"/>
</dbReference>
<dbReference type="GO" id="GO:0044718">
    <property type="term" value="P:siderophore transmembrane transport"/>
    <property type="evidence" value="ECO:0007669"/>
    <property type="project" value="TreeGrafter"/>
</dbReference>
<evidence type="ECO:0000256" key="12">
    <source>
        <dbReference type="RuleBase" id="RU003357"/>
    </source>
</evidence>
<reference evidence="16 17" key="1">
    <citation type="journal article" date="2017" name="Int. J. Syst. Evol. Microbiol.">
        <title>Rouxiella badensis sp. nov. and Rouxiella silvae sp. nov. isolated from peat bog soil in Germany and emendation of the genus description.</title>
        <authorList>
            <person name="Le Fleche-Mateos A."/>
            <person name="Kugler J.H."/>
            <person name="Hansen S.H."/>
            <person name="Syldatk C."/>
            <person name="Hausmann R."/>
            <person name="Lomprez F."/>
            <person name="Vandenbogaert M."/>
            <person name="Manuguerra J.C."/>
            <person name="Grimont P.A."/>
        </authorList>
    </citation>
    <scope>NUCLEOTIDE SEQUENCE [LARGE SCALE GENOMIC DNA]</scope>
    <source>
        <strain evidence="16 17">DSM 100043</strain>
    </source>
</reference>
<evidence type="ECO:0000256" key="8">
    <source>
        <dbReference type="ARBA" id="ARBA00023136"/>
    </source>
</evidence>
<evidence type="ECO:0000256" key="11">
    <source>
        <dbReference type="PROSITE-ProRule" id="PRU01360"/>
    </source>
</evidence>
<dbReference type="Pfam" id="PF07715">
    <property type="entry name" value="Plug"/>
    <property type="match status" value="1"/>
</dbReference>
<feature type="chain" id="PRO_5010888865" evidence="13">
    <location>
        <begin position="29"/>
        <end position="789"/>
    </location>
</feature>
<protein>
    <submittedName>
        <fullName evidence="16">TonB-dependent receptor</fullName>
    </submittedName>
</protein>
<dbReference type="SUPFAM" id="SSF56935">
    <property type="entry name" value="Porins"/>
    <property type="match status" value="1"/>
</dbReference>
<evidence type="ECO:0000256" key="5">
    <source>
        <dbReference type="ARBA" id="ARBA00022692"/>
    </source>
</evidence>
<evidence type="ECO:0000313" key="17">
    <source>
        <dbReference type="Proteomes" id="UP000192536"/>
    </source>
</evidence>
<sequence length="789" mass="85830">MSPHKGTRHLKTLLSLSLVASSVMNAVAAETATTTPVVKKSTANAADAGDVMTVISPKVERKAGDETKITAKDMQKDGGNDFGTLMRYQPLVSATGSAGGSSVGKSGFDRSGYTGYNVRGLESNRVAIDVDGISQPSATGRPYVGRAGQGTFGMGRDYIDPYLYGTVDIQSGATNVSYANTAIGGAVSFKPKTADDYLSENKHTYFGYQSDYDSSNHSWHNGITVAGGDRDLSGVVVISRRDGQETRNNSGTRDAYPANWHSDAIMASGTWAATDTHTLTGTVDLYDKTNHTHFDSWNSAGSATNGTNYQTSQTRRITASVLDHWTPYSQLVDTIDTKLFFQKTQAHDNTYGPNTTTGTSLVRTFSDLNTHTFGLDSKMAKSWGIHEFSWGLNGNISESDRPFSQSPVQSTYSYTMPPQANSRTYVFGAFAQDTMTWDLDGHNFSVVPGLRLAYQKTEPKDLGTLANGSLSESELSTLYGTTSDTQLLPSLAFIYDITPKVQTYLQYKRGAQFPDASQLYGSWNLSSSYAGSSQYALIGNSDLKTETSNNYEWGIKGEATPGITFNLNAFYSQYKNFIAYTRYTRSGSPSVFTNIPGNIYIAYEAENRDKAYIYGSSLTARFNFGTWYEQVNGLSARLSFGYAKGASKSSYEGDKYVDLDSVAPMKLVTGVAWDDPSKLYGVAVTATFNKGKQATATNRETYTNAGTAITDSSTEYARIPGYGIVDLTGYYQVAKNVKLSGGIYNVTDRKYWDYLSTRDTETSTAQDKADLALATMPGRTFQLGVNVDF</sequence>
<evidence type="ECO:0000256" key="3">
    <source>
        <dbReference type="ARBA" id="ARBA00022448"/>
    </source>
</evidence>
<evidence type="ECO:0000256" key="6">
    <source>
        <dbReference type="ARBA" id="ARBA00022729"/>
    </source>
</evidence>
<proteinExistence type="inferred from homology"/>
<comment type="caution">
    <text evidence="16">The sequence shown here is derived from an EMBL/GenBank/DDBJ whole genome shotgun (WGS) entry which is preliminary data.</text>
</comment>
<dbReference type="InterPro" id="IPR037066">
    <property type="entry name" value="Plug_dom_sf"/>
</dbReference>
<evidence type="ECO:0000259" key="15">
    <source>
        <dbReference type="Pfam" id="PF07715"/>
    </source>
</evidence>
<gene>
    <name evidence="16" type="ORF">BS640_00780</name>
</gene>
<keyword evidence="5 11" id="KW-0812">Transmembrane</keyword>
<dbReference type="RefSeq" id="WP_084911618.1">
    <property type="nucleotide sequence ID" value="NZ_MRWE01000001.1"/>
</dbReference>
<dbReference type="Pfam" id="PF00593">
    <property type="entry name" value="TonB_dep_Rec_b-barrel"/>
    <property type="match status" value="1"/>
</dbReference>
<evidence type="ECO:0000313" key="16">
    <source>
        <dbReference type="EMBL" id="ORJ27485.1"/>
    </source>
</evidence>
<dbReference type="EMBL" id="MRWE01000001">
    <property type="protein sequence ID" value="ORJ27485.1"/>
    <property type="molecule type" value="Genomic_DNA"/>
</dbReference>
<feature type="domain" description="TonB-dependent receptor plug" evidence="15">
    <location>
        <begin position="64"/>
        <end position="186"/>
    </location>
</feature>
<keyword evidence="10 11" id="KW-0998">Cell outer membrane</keyword>
<keyword evidence="7 12" id="KW-0798">TonB box</keyword>
<evidence type="ECO:0000256" key="2">
    <source>
        <dbReference type="ARBA" id="ARBA00008143"/>
    </source>
</evidence>
<keyword evidence="9 16" id="KW-0675">Receptor</keyword>
<keyword evidence="8 11" id="KW-0472">Membrane</keyword>
<dbReference type="Proteomes" id="UP000192536">
    <property type="component" value="Unassembled WGS sequence"/>
</dbReference>
<dbReference type="PANTHER" id="PTHR30069:SF29">
    <property type="entry name" value="HEMOGLOBIN AND HEMOGLOBIN-HAPTOGLOBIN-BINDING PROTEIN 1-RELATED"/>
    <property type="match status" value="1"/>
</dbReference>
<dbReference type="STRING" id="1646377.BS640_00780"/>
<evidence type="ECO:0000256" key="1">
    <source>
        <dbReference type="ARBA" id="ARBA00004571"/>
    </source>
</evidence>
<dbReference type="PROSITE" id="PS52016">
    <property type="entry name" value="TONB_DEPENDENT_REC_3"/>
    <property type="match status" value="1"/>
</dbReference>
<dbReference type="AlphaFoldDB" id="A0A1X0WL10"/>
<evidence type="ECO:0000256" key="7">
    <source>
        <dbReference type="ARBA" id="ARBA00023077"/>
    </source>
</evidence>
<feature type="signal peptide" evidence="13">
    <location>
        <begin position="1"/>
        <end position="28"/>
    </location>
</feature>
<dbReference type="Gene3D" id="2.40.170.20">
    <property type="entry name" value="TonB-dependent receptor, beta-barrel domain"/>
    <property type="match status" value="1"/>
</dbReference>
<evidence type="ECO:0000256" key="13">
    <source>
        <dbReference type="SAM" id="SignalP"/>
    </source>
</evidence>
<evidence type="ECO:0000256" key="9">
    <source>
        <dbReference type="ARBA" id="ARBA00023170"/>
    </source>
</evidence>
<keyword evidence="6 13" id="KW-0732">Signal</keyword>
<evidence type="ECO:0000259" key="14">
    <source>
        <dbReference type="Pfam" id="PF00593"/>
    </source>
</evidence>